<keyword evidence="3" id="KW-0472">Membrane</keyword>
<name>A0A138A446_9ACTN</name>
<feature type="compositionally biased region" description="Low complexity" evidence="2">
    <location>
        <begin position="27"/>
        <end position="38"/>
    </location>
</feature>
<evidence type="ECO:0000256" key="2">
    <source>
        <dbReference type="SAM" id="MobiDB-lite"/>
    </source>
</evidence>
<feature type="region of interest" description="Disordered" evidence="2">
    <location>
        <begin position="107"/>
        <end position="169"/>
    </location>
</feature>
<evidence type="ECO:0000259" key="4">
    <source>
        <dbReference type="Pfam" id="PF16751"/>
    </source>
</evidence>
<dbReference type="Proteomes" id="UP000070258">
    <property type="component" value="Unassembled WGS sequence"/>
</dbReference>
<gene>
    <name evidence="5" type="ORF">AXK60_13755</name>
</gene>
<dbReference type="AlphaFoldDB" id="A0A138A446"/>
<evidence type="ECO:0000256" key="1">
    <source>
        <dbReference type="SAM" id="Coils"/>
    </source>
</evidence>
<feature type="region of interest" description="Disordered" evidence="2">
    <location>
        <begin position="282"/>
        <end position="410"/>
    </location>
</feature>
<evidence type="ECO:0000313" key="6">
    <source>
        <dbReference type="Proteomes" id="UP000070258"/>
    </source>
</evidence>
<feature type="compositionally biased region" description="Pro residues" evidence="2">
    <location>
        <begin position="300"/>
        <end position="318"/>
    </location>
</feature>
<feature type="transmembrane region" description="Helical" evidence="3">
    <location>
        <begin position="178"/>
        <end position="199"/>
    </location>
</feature>
<reference evidence="6" key="1">
    <citation type="submission" date="2016-02" db="EMBL/GenBank/DDBJ databases">
        <authorList>
            <person name="Wen L."/>
            <person name="He K."/>
            <person name="Yang H."/>
        </authorList>
    </citation>
    <scope>NUCLEOTIDE SEQUENCE [LARGE SCALE GENOMIC DNA]</scope>
    <source>
        <strain evidence="6">JCM 15929</strain>
    </source>
</reference>
<feature type="domain" description="Anti-sigma-D factor RsdA sigma factor binding region" evidence="4">
    <location>
        <begin position="62"/>
        <end position="107"/>
    </location>
</feature>
<dbReference type="Gene3D" id="6.10.250.1300">
    <property type="match status" value="1"/>
</dbReference>
<keyword evidence="3" id="KW-0812">Transmembrane</keyword>
<evidence type="ECO:0000256" key="3">
    <source>
        <dbReference type="SAM" id="Phobius"/>
    </source>
</evidence>
<sequence>MADDTNKPGNNQGRFDPQDPERTATHRLGPPMRPMRPGGPRDFRDGDTGFVDRVTDDGAPVDVAAVRRDDDLIEALAAGGAVTTADQTEFTLASLLADWRDEIVTTPVPSGPSIDEIVAATGGGRRGRGMRSARPTRPVPPPPAPLVGGTPDGAPEAPSGDGDVTDIANAPSRRNRRFGLIAGSAAAAVAIIGGGGVLVNSADPGDGALWSVKEVVFSDAASQTVATSEAKAQIAKADEEISGSNQAAAQTALVSARQQAAKVKNAKDRAALEERIRAAEARAGLPVGSTDLPTSAPSTPSAPPTSPSTVPTTPPTTVPYPTILDTPVPTTRPTTPRPTPTPTHPTTTEPTTTEPSTTEPTVTTPPPTVTTTTTPPATTTTTTPPRTTTNTSTAAATETTTVLPPELFPR</sequence>
<proteinExistence type="predicted"/>
<feature type="coiled-coil region" evidence="1">
    <location>
        <begin position="253"/>
        <end position="282"/>
    </location>
</feature>
<feature type="region of interest" description="Disordered" evidence="2">
    <location>
        <begin position="1"/>
        <end position="55"/>
    </location>
</feature>
<feature type="compositionally biased region" description="Low complexity" evidence="2">
    <location>
        <begin position="319"/>
        <end position="334"/>
    </location>
</feature>
<dbReference type="RefSeq" id="WP_068573378.1">
    <property type="nucleotide sequence ID" value="NZ_LSRF01000057.1"/>
</dbReference>
<dbReference type="OrthoDB" id="5191711at2"/>
<protein>
    <recommendedName>
        <fullName evidence="4">Anti-sigma-D factor RsdA sigma factor binding region domain-containing protein</fullName>
    </recommendedName>
</protein>
<feature type="compositionally biased region" description="Low complexity" evidence="2">
    <location>
        <begin position="344"/>
        <end position="362"/>
    </location>
</feature>
<dbReference type="Pfam" id="PF16751">
    <property type="entry name" value="RsdA_SigD_bd"/>
    <property type="match status" value="1"/>
</dbReference>
<organism evidence="5 6">
    <name type="scientific">Tsukamurella pseudospumae</name>
    <dbReference type="NCBI Taxonomy" id="239498"/>
    <lineage>
        <taxon>Bacteria</taxon>
        <taxon>Bacillati</taxon>
        <taxon>Actinomycetota</taxon>
        <taxon>Actinomycetes</taxon>
        <taxon>Mycobacteriales</taxon>
        <taxon>Tsukamurellaceae</taxon>
        <taxon>Tsukamurella</taxon>
    </lineage>
</organism>
<accession>A0A138A446</accession>
<keyword evidence="1" id="KW-0175">Coiled coil</keyword>
<dbReference type="STRING" id="239498.AXK60_13755"/>
<evidence type="ECO:0000313" key="5">
    <source>
        <dbReference type="EMBL" id="KXP05208.1"/>
    </source>
</evidence>
<feature type="compositionally biased region" description="Low complexity" evidence="2">
    <location>
        <begin position="369"/>
        <end position="410"/>
    </location>
</feature>
<dbReference type="InterPro" id="IPR031928">
    <property type="entry name" value="RsdA_SigD-bd"/>
</dbReference>
<keyword evidence="3" id="KW-1133">Transmembrane helix</keyword>
<comment type="caution">
    <text evidence="5">The sequence shown here is derived from an EMBL/GenBank/DDBJ whole genome shotgun (WGS) entry which is preliminary data.</text>
</comment>
<dbReference type="PRINTS" id="PR01217">
    <property type="entry name" value="PRICHEXTENSN"/>
</dbReference>
<dbReference type="EMBL" id="LSRF01000057">
    <property type="protein sequence ID" value="KXP05208.1"/>
    <property type="molecule type" value="Genomic_DNA"/>
</dbReference>